<name>A0A095Y5R7_9CORY</name>
<dbReference type="Proteomes" id="UP000029548">
    <property type="component" value="Unassembled WGS sequence"/>
</dbReference>
<reference evidence="6 7" key="1">
    <citation type="submission" date="2014-07" db="EMBL/GenBank/DDBJ databases">
        <authorList>
            <person name="McCorrison J."/>
            <person name="Sanka R."/>
            <person name="Torralba M."/>
            <person name="Gillis M."/>
            <person name="Haft D.H."/>
            <person name="Methe B."/>
            <person name="Sutton G."/>
            <person name="Nelson K.E."/>
        </authorList>
    </citation>
    <scope>NUCLEOTIDE SEQUENCE [LARGE SCALE GENOMIC DNA]</scope>
    <source>
        <strain evidence="6 7">DNF00450</strain>
    </source>
</reference>
<accession>A0A095Y5R7</accession>
<evidence type="ECO:0000256" key="1">
    <source>
        <dbReference type="ARBA" id="ARBA00022490"/>
    </source>
</evidence>
<dbReference type="GO" id="GO:0000028">
    <property type="term" value="P:ribosomal small subunit assembly"/>
    <property type="evidence" value="ECO:0007669"/>
    <property type="project" value="TreeGrafter"/>
</dbReference>
<comment type="subcellular location">
    <subcellularLocation>
        <location evidence="3">Cytoplasm</location>
    </subcellularLocation>
</comment>
<dbReference type="AlphaFoldDB" id="A0A095Y5R7"/>
<evidence type="ECO:0000259" key="5">
    <source>
        <dbReference type="Pfam" id="PF17384"/>
    </source>
</evidence>
<dbReference type="Pfam" id="PF17384">
    <property type="entry name" value="DUF150_C"/>
    <property type="match status" value="1"/>
</dbReference>
<evidence type="ECO:0000313" key="6">
    <source>
        <dbReference type="EMBL" id="KGF17628.1"/>
    </source>
</evidence>
<dbReference type="InterPro" id="IPR028998">
    <property type="entry name" value="RimP_C"/>
</dbReference>
<dbReference type="EMBL" id="JRNE01000037">
    <property type="protein sequence ID" value="KGF17628.1"/>
    <property type="molecule type" value="Genomic_DNA"/>
</dbReference>
<feature type="domain" description="Ribosome maturation factor RimP C-terminal" evidence="5">
    <location>
        <begin position="93"/>
        <end position="164"/>
    </location>
</feature>
<protein>
    <recommendedName>
        <fullName evidence="3">Ribosome maturation factor RimP</fullName>
    </recommendedName>
</protein>
<evidence type="ECO:0000256" key="3">
    <source>
        <dbReference type="HAMAP-Rule" id="MF_01077"/>
    </source>
</evidence>
<dbReference type="InterPro" id="IPR028989">
    <property type="entry name" value="RimP_N"/>
</dbReference>
<sequence>MAFPPAEAIADVIRPAAAARGLDIEDLKVTGAGRMSRVTVLVDGDDAPDLDAIEAVTRDISAALDEAEAAGEIDFGDKEYTLEVSTPGVSAPLTAPRHWRRNRNRLVRIRLGDGGQLVGRIGAFDEDGDRVIIVTSTGPKGRPKATGAILELAMVTQAVVEIEFSKAPAVELDLAGLDFDDAVTRLEELDK</sequence>
<dbReference type="PANTHER" id="PTHR33867:SF1">
    <property type="entry name" value="RIBOSOME MATURATION FACTOR RIMP"/>
    <property type="match status" value="1"/>
</dbReference>
<evidence type="ECO:0000259" key="4">
    <source>
        <dbReference type="Pfam" id="PF02576"/>
    </source>
</evidence>
<comment type="caution">
    <text evidence="6">The sequence shown here is derived from an EMBL/GenBank/DDBJ whole genome shotgun (WGS) entry which is preliminary data.</text>
</comment>
<dbReference type="SUPFAM" id="SSF75420">
    <property type="entry name" value="YhbC-like, N-terminal domain"/>
    <property type="match status" value="1"/>
</dbReference>
<evidence type="ECO:0000256" key="2">
    <source>
        <dbReference type="ARBA" id="ARBA00022517"/>
    </source>
</evidence>
<gene>
    <name evidence="3" type="primary">rimP</name>
    <name evidence="6" type="ORF">HMPREF1650_03505</name>
</gene>
<keyword evidence="2 3" id="KW-0690">Ribosome biogenesis</keyword>
<dbReference type="InterPro" id="IPR003728">
    <property type="entry name" value="Ribosome_maturation_RimP"/>
</dbReference>
<dbReference type="RefSeq" id="WP_035120872.1">
    <property type="nucleotide sequence ID" value="NZ_JRNE01000037.1"/>
</dbReference>
<proteinExistence type="inferred from homology"/>
<evidence type="ECO:0000313" key="7">
    <source>
        <dbReference type="Proteomes" id="UP000029548"/>
    </source>
</evidence>
<dbReference type="NCBIfam" id="NF000930">
    <property type="entry name" value="PRK00092.2-2"/>
    <property type="match status" value="1"/>
</dbReference>
<dbReference type="InterPro" id="IPR035956">
    <property type="entry name" value="RimP_N_sf"/>
</dbReference>
<dbReference type="Pfam" id="PF02576">
    <property type="entry name" value="RimP_N"/>
    <property type="match status" value="1"/>
</dbReference>
<comment type="function">
    <text evidence="3">Required for maturation of 30S ribosomal subunits.</text>
</comment>
<dbReference type="GO" id="GO:0005829">
    <property type="term" value="C:cytosol"/>
    <property type="evidence" value="ECO:0007669"/>
    <property type="project" value="TreeGrafter"/>
</dbReference>
<feature type="domain" description="Ribosome maturation factor RimP N-terminal" evidence="4">
    <location>
        <begin position="13"/>
        <end position="89"/>
    </location>
</feature>
<dbReference type="GO" id="GO:0006412">
    <property type="term" value="P:translation"/>
    <property type="evidence" value="ECO:0007669"/>
    <property type="project" value="TreeGrafter"/>
</dbReference>
<comment type="similarity">
    <text evidence="3">Belongs to the RimP family.</text>
</comment>
<organism evidence="6 7">
    <name type="scientific">Corynebacterium freneyi DNF00450</name>
    <dbReference type="NCBI Taxonomy" id="1287475"/>
    <lineage>
        <taxon>Bacteria</taxon>
        <taxon>Bacillati</taxon>
        <taxon>Actinomycetota</taxon>
        <taxon>Actinomycetes</taxon>
        <taxon>Mycobacteriales</taxon>
        <taxon>Corynebacteriaceae</taxon>
        <taxon>Corynebacterium</taxon>
    </lineage>
</organism>
<keyword evidence="1 3" id="KW-0963">Cytoplasm</keyword>
<dbReference type="HAMAP" id="MF_01077">
    <property type="entry name" value="RimP"/>
    <property type="match status" value="1"/>
</dbReference>
<dbReference type="Gene3D" id="3.30.300.70">
    <property type="entry name" value="RimP-like superfamily, N-terminal"/>
    <property type="match status" value="1"/>
</dbReference>
<dbReference type="eggNOG" id="COG0779">
    <property type="taxonomic scope" value="Bacteria"/>
</dbReference>
<dbReference type="PANTHER" id="PTHR33867">
    <property type="entry name" value="RIBOSOME MATURATION FACTOR RIMP"/>
    <property type="match status" value="1"/>
</dbReference>